<keyword evidence="3" id="KW-0963">Cytoplasm</keyword>
<dbReference type="HAMAP" id="MF_01385">
    <property type="entry name" value="UreF"/>
    <property type="match status" value="1"/>
</dbReference>
<dbReference type="Proteomes" id="UP001596472">
    <property type="component" value="Unassembled WGS sequence"/>
</dbReference>
<dbReference type="Pfam" id="PF01730">
    <property type="entry name" value="UreF"/>
    <property type="match status" value="1"/>
</dbReference>
<accession>A0ABW2LBA3</accession>
<evidence type="ECO:0000256" key="1">
    <source>
        <dbReference type="ARBA" id="ARBA00022988"/>
    </source>
</evidence>
<evidence type="ECO:0000313" key="4">
    <source>
        <dbReference type="EMBL" id="MFC7339084.1"/>
    </source>
</evidence>
<keyword evidence="5" id="KW-1185">Reference proteome</keyword>
<dbReference type="PANTHER" id="PTHR33620:SF1">
    <property type="entry name" value="UREASE ACCESSORY PROTEIN F"/>
    <property type="match status" value="1"/>
</dbReference>
<organism evidence="4 5">
    <name type="scientific">Haloferula chungangensis</name>
    <dbReference type="NCBI Taxonomy" id="1048331"/>
    <lineage>
        <taxon>Bacteria</taxon>
        <taxon>Pseudomonadati</taxon>
        <taxon>Verrucomicrobiota</taxon>
        <taxon>Verrucomicrobiia</taxon>
        <taxon>Verrucomicrobiales</taxon>
        <taxon>Verrucomicrobiaceae</taxon>
        <taxon>Haloferula</taxon>
    </lineage>
</organism>
<evidence type="ECO:0000313" key="5">
    <source>
        <dbReference type="Proteomes" id="UP001596472"/>
    </source>
</evidence>
<dbReference type="InterPro" id="IPR038277">
    <property type="entry name" value="UreF_sf"/>
</dbReference>
<gene>
    <name evidence="3" type="primary">ureF</name>
    <name evidence="4" type="ORF">ACFQY0_17965</name>
</gene>
<proteinExistence type="inferred from homology"/>
<name>A0ABW2LBA3_9BACT</name>
<comment type="function">
    <text evidence="3">Required for maturation of urease via the functional incorporation of the urease nickel metallocenter.</text>
</comment>
<protein>
    <recommendedName>
        <fullName evidence="3">Urease accessory protein UreF</fullName>
    </recommendedName>
</protein>
<dbReference type="Gene3D" id="1.10.4190.10">
    <property type="entry name" value="Urease accessory protein UreF"/>
    <property type="match status" value="1"/>
</dbReference>
<dbReference type="PIRSF" id="PIRSF009467">
    <property type="entry name" value="Ureas_acces_UreF"/>
    <property type="match status" value="1"/>
</dbReference>
<sequence>MPDTSWLPALLQLSDSTLPVGAYAHSFGLEGLVQMGAVTNIDDLERFLTREMLSSLSEVELPLIRHSRAALESNDLAAVTRLDHLALATRPTAELRSASTRMGRQLLNLAPQLLGEELTESPAWQLVLDSIPHRQTSTATAVLHHFRKVPSNAGLHATTWQTLSGLAQAGLKLLHLGPAGIQGILARCSEAIPTTVAASISISEAEIGSFTPLWDIASSRHQRAPARLFIS</sequence>
<reference evidence="5" key="1">
    <citation type="journal article" date="2019" name="Int. J. Syst. Evol. Microbiol.">
        <title>The Global Catalogue of Microorganisms (GCM) 10K type strain sequencing project: providing services to taxonomists for standard genome sequencing and annotation.</title>
        <authorList>
            <consortium name="The Broad Institute Genomics Platform"/>
            <consortium name="The Broad Institute Genome Sequencing Center for Infectious Disease"/>
            <person name="Wu L."/>
            <person name="Ma J."/>
        </authorList>
    </citation>
    <scope>NUCLEOTIDE SEQUENCE [LARGE SCALE GENOMIC DNA]</scope>
    <source>
        <strain evidence="5">CGMCC 4.1467</strain>
    </source>
</reference>
<keyword evidence="1 3" id="KW-0996">Nickel insertion</keyword>
<comment type="subcellular location">
    <subcellularLocation>
        <location evidence="3">Cytoplasm</location>
    </subcellularLocation>
</comment>
<comment type="caution">
    <text evidence="4">The sequence shown here is derived from an EMBL/GenBank/DDBJ whole genome shotgun (WGS) entry which is preliminary data.</text>
</comment>
<evidence type="ECO:0000256" key="2">
    <source>
        <dbReference type="ARBA" id="ARBA00023186"/>
    </source>
</evidence>
<comment type="similarity">
    <text evidence="3">Belongs to the UreF family.</text>
</comment>
<comment type="subunit">
    <text evidence="3">UreD, UreF and UreG form a complex that acts as a GTP-hydrolysis-dependent molecular chaperone, activating the urease apoprotein by helping to assemble the nickel containing metallocenter of UreC. The UreE protein probably delivers the nickel.</text>
</comment>
<dbReference type="PANTHER" id="PTHR33620">
    <property type="entry name" value="UREASE ACCESSORY PROTEIN F"/>
    <property type="match status" value="1"/>
</dbReference>
<dbReference type="RefSeq" id="WP_379715219.1">
    <property type="nucleotide sequence ID" value="NZ_JBHTBS010000012.1"/>
</dbReference>
<dbReference type="InterPro" id="IPR002639">
    <property type="entry name" value="UreF"/>
</dbReference>
<evidence type="ECO:0000256" key="3">
    <source>
        <dbReference type="HAMAP-Rule" id="MF_01385"/>
    </source>
</evidence>
<keyword evidence="2 3" id="KW-0143">Chaperone</keyword>
<dbReference type="EMBL" id="JBHTBS010000012">
    <property type="protein sequence ID" value="MFC7339084.1"/>
    <property type="molecule type" value="Genomic_DNA"/>
</dbReference>